<name>A0A382UP17_9ZZZZ</name>
<feature type="non-terminal residue" evidence="1">
    <location>
        <position position="67"/>
    </location>
</feature>
<sequence>MITTILLIKEDAINRLELHNHYLNKLSKNGIPKNNIAILPLLYNTPTKIIAKTAKAYLDKLIGKIPE</sequence>
<dbReference type="EMBL" id="UINC01145680">
    <property type="protein sequence ID" value="SVD35960.1"/>
    <property type="molecule type" value="Genomic_DNA"/>
</dbReference>
<evidence type="ECO:0000313" key="1">
    <source>
        <dbReference type="EMBL" id="SVD35960.1"/>
    </source>
</evidence>
<dbReference type="AlphaFoldDB" id="A0A382UP17"/>
<organism evidence="1">
    <name type="scientific">marine metagenome</name>
    <dbReference type="NCBI Taxonomy" id="408172"/>
    <lineage>
        <taxon>unclassified sequences</taxon>
        <taxon>metagenomes</taxon>
        <taxon>ecological metagenomes</taxon>
    </lineage>
</organism>
<accession>A0A382UP17</accession>
<gene>
    <name evidence="1" type="ORF">METZ01_LOCUS388814</name>
</gene>
<proteinExistence type="predicted"/>
<protein>
    <submittedName>
        <fullName evidence="1">Uncharacterized protein</fullName>
    </submittedName>
</protein>
<reference evidence="1" key="1">
    <citation type="submission" date="2018-05" db="EMBL/GenBank/DDBJ databases">
        <authorList>
            <person name="Lanie J.A."/>
            <person name="Ng W.-L."/>
            <person name="Kazmierczak K.M."/>
            <person name="Andrzejewski T.M."/>
            <person name="Davidsen T.M."/>
            <person name="Wayne K.J."/>
            <person name="Tettelin H."/>
            <person name="Glass J.I."/>
            <person name="Rusch D."/>
            <person name="Podicherti R."/>
            <person name="Tsui H.-C.T."/>
            <person name="Winkler M.E."/>
        </authorList>
    </citation>
    <scope>NUCLEOTIDE SEQUENCE</scope>
</reference>